<dbReference type="InterPro" id="IPR012340">
    <property type="entry name" value="NA-bd_OB-fold"/>
</dbReference>
<organism evidence="3 4">
    <name type="scientific">Artemisia annua</name>
    <name type="common">Sweet wormwood</name>
    <dbReference type="NCBI Taxonomy" id="35608"/>
    <lineage>
        <taxon>Eukaryota</taxon>
        <taxon>Viridiplantae</taxon>
        <taxon>Streptophyta</taxon>
        <taxon>Embryophyta</taxon>
        <taxon>Tracheophyta</taxon>
        <taxon>Spermatophyta</taxon>
        <taxon>Magnoliopsida</taxon>
        <taxon>eudicotyledons</taxon>
        <taxon>Gunneridae</taxon>
        <taxon>Pentapetalae</taxon>
        <taxon>asterids</taxon>
        <taxon>campanulids</taxon>
        <taxon>Asterales</taxon>
        <taxon>Asteraceae</taxon>
        <taxon>Asteroideae</taxon>
        <taxon>Anthemideae</taxon>
        <taxon>Artemisiinae</taxon>
        <taxon>Artemisia</taxon>
    </lineage>
</organism>
<evidence type="ECO:0000256" key="1">
    <source>
        <dbReference type="SAM" id="MobiDB-lite"/>
    </source>
</evidence>
<gene>
    <name evidence="3" type="ORF">CTI12_AA559490</name>
</gene>
<feature type="region of interest" description="Disordered" evidence="1">
    <location>
        <begin position="269"/>
        <end position="310"/>
    </location>
</feature>
<name>A0A2U1KVN5_ARTAN</name>
<dbReference type="EMBL" id="PKPP01013527">
    <property type="protein sequence ID" value="PWA40818.1"/>
    <property type="molecule type" value="Genomic_DNA"/>
</dbReference>
<accession>A0A2U1KVN5</accession>
<dbReference type="Proteomes" id="UP000245207">
    <property type="component" value="Unassembled WGS sequence"/>
</dbReference>
<reference evidence="3 4" key="1">
    <citation type="journal article" date="2018" name="Mol. Plant">
        <title>The genome of Artemisia annua provides insight into the evolution of Asteraceae family and artemisinin biosynthesis.</title>
        <authorList>
            <person name="Shen Q."/>
            <person name="Zhang L."/>
            <person name="Liao Z."/>
            <person name="Wang S."/>
            <person name="Yan T."/>
            <person name="Shi P."/>
            <person name="Liu M."/>
            <person name="Fu X."/>
            <person name="Pan Q."/>
            <person name="Wang Y."/>
            <person name="Lv Z."/>
            <person name="Lu X."/>
            <person name="Zhang F."/>
            <person name="Jiang W."/>
            <person name="Ma Y."/>
            <person name="Chen M."/>
            <person name="Hao X."/>
            <person name="Li L."/>
            <person name="Tang Y."/>
            <person name="Lv G."/>
            <person name="Zhou Y."/>
            <person name="Sun X."/>
            <person name="Brodelius P.E."/>
            <person name="Rose J.K.C."/>
            <person name="Tang K."/>
        </authorList>
    </citation>
    <scope>NUCLEOTIDE SEQUENCE [LARGE SCALE GENOMIC DNA]</scope>
    <source>
        <strain evidence="4">cv. Huhao1</strain>
        <tissue evidence="3">Leaf</tissue>
    </source>
</reference>
<sequence>MTTRKTYISELTPDLNPCTIKVKVFRAWCYMEAKMQTTHRHFEMIVVNEKGDKIHVIINNCRLTFLENYFKEDMVVLLRNFSVIPNITSYKYTKHPYKISYDGFATACRLNTFDADVNKIGFEFTKFCDIISLNLDREIPVDIEGEVFSWECELRDYEVYGCKTKMLPLKLKDTLGIKLTCLVMGIMVENLLDYIKSTKTCNKLSMIIGNARVYDDGKVEEESIASVYQWITAKRAAIKKRKWEEKEDKKAKQRAQRKKNQLLREVTAYRKSKKRKNTTHTTLHEEKNEDEKDLESFSYDENLAFSSEDI</sequence>
<dbReference type="STRING" id="35608.A0A2U1KVN5"/>
<feature type="domain" description="Replication protein A 70 kDa DNA-binding subunit B/D first OB fold" evidence="2">
    <location>
        <begin position="6"/>
        <end position="101"/>
    </location>
</feature>
<dbReference type="Gene3D" id="2.40.50.140">
    <property type="entry name" value="Nucleic acid-binding proteins"/>
    <property type="match status" value="1"/>
</dbReference>
<dbReference type="CDD" id="cd04480">
    <property type="entry name" value="RPA1_DBD_A_like"/>
    <property type="match status" value="1"/>
</dbReference>
<protein>
    <submittedName>
        <fullName evidence="3">DUF223 domain protein</fullName>
    </submittedName>
</protein>
<evidence type="ECO:0000313" key="4">
    <source>
        <dbReference type="Proteomes" id="UP000245207"/>
    </source>
</evidence>
<dbReference type="SUPFAM" id="SSF50249">
    <property type="entry name" value="Nucleic acid-binding proteins"/>
    <property type="match status" value="1"/>
</dbReference>
<dbReference type="AlphaFoldDB" id="A0A2U1KVN5"/>
<evidence type="ECO:0000259" key="2">
    <source>
        <dbReference type="Pfam" id="PF02721"/>
    </source>
</evidence>
<evidence type="ECO:0000313" key="3">
    <source>
        <dbReference type="EMBL" id="PWA40818.1"/>
    </source>
</evidence>
<dbReference type="Pfam" id="PF02721">
    <property type="entry name" value="DUF223"/>
    <property type="match status" value="1"/>
</dbReference>
<dbReference type="InterPro" id="IPR003871">
    <property type="entry name" value="RFA1B/D_OB_1st"/>
</dbReference>
<comment type="caution">
    <text evidence="3">The sequence shown here is derived from an EMBL/GenBank/DDBJ whole genome shotgun (WGS) entry which is preliminary data.</text>
</comment>
<keyword evidence="4" id="KW-1185">Reference proteome</keyword>
<proteinExistence type="predicted"/>